<dbReference type="AlphaFoldDB" id="A0A7N0RA76"/>
<organism evidence="1 2">
    <name type="scientific">Kalanchoe fedtschenkoi</name>
    <name type="common">Lavender scallops</name>
    <name type="synonym">South American air plant</name>
    <dbReference type="NCBI Taxonomy" id="63787"/>
    <lineage>
        <taxon>Eukaryota</taxon>
        <taxon>Viridiplantae</taxon>
        <taxon>Streptophyta</taxon>
        <taxon>Embryophyta</taxon>
        <taxon>Tracheophyta</taxon>
        <taxon>Spermatophyta</taxon>
        <taxon>Magnoliopsida</taxon>
        <taxon>eudicotyledons</taxon>
        <taxon>Gunneridae</taxon>
        <taxon>Pentapetalae</taxon>
        <taxon>Saxifragales</taxon>
        <taxon>Crassulaceae</taxon>
        <taxon>Kalanchoe</taxon>
    </lineage>
</organism>
<evidence type="ECO:0000313" key="1">
    <source>
        <dbReference type="EnsemblPlants" id="Kaladp0005s0074.1.v1.1.CDS.1"/>
    </source>
</evidence>
<dbReference type="EnsemblPlants" id="Kaladp0005s0074.1.v1.1">
    <property type="protein sequence ID" value="Kaladp0005s0074.1.v1.1.CDS.1"/>
    <property type="gene ID" value="Kaladp0005s0074.v1.1"/>
</dbReference>
<name>A0A7N0RA76_KALFE</name>
<proteinExistence type="predicted"/>
<sequence>MESRSTRPKPNNMILSGTSETHINVMSPGWSKSGRLRATQRLRLLNPGF</sequence>
<evidence type="ECO:0000313" key="2">
    <source>
        <dbReference type="Proteomes" id="UP000594263"/>
    </source>
</evidence>
<reference evidence="1" key="1">
    <citation type="submission" date="2021-01" db="UniProtKB">
        <authorList>
            <consortium name="EnsemblPlants"/>
        </authorList>
    </citation>
    <scope>IDENTIFICATION</scope>
</reference>
<dbReference type="Proteomes" id="UP000594263">
    <property type="component" value="Unplaced"/>
</dbReference>
<dbReference type="Gramene" id="Kaladp0005s0074.1.v1.1">
    <property type="protein sequence ID" value="Kaladp0005s0074.1.v1.1.CDS.1"/>
    <property type="gene ID" value="Kaladp0005s0074.v1.1"/>
</dbReference>
<keyword evidence="2" id="KW-1185">Reference proteome</keyword>
<protein>
    <submittedName>
        <fullName evidence="1">Uncharacterized protein</fullName>
    </submittedName>
</protein>
<accession>A0A7N0RA76</accession>